<evidence type="ECO:0000313" key="3">
    <source>
        <dbReference type="Proteomes" id="UP001367676"/>
    </source>
</evidence>
<evidence type="ECO:0000313" key="2">
    <source>
        <dbReference type="EMBL" id="KAK7573439.1"/>
    </source>
</evidence>
<organism evidence="2 3">
    <name type="scientific">Parthenolecanium corni</name>
    <dbReference type="NCBI Taxonomy" id="536013"/>
    <lineage>
        <taxon>Eukaryota</taxon>
        <taxon>Metazoa</taxon>
        <taxon>Ecdysozoa</taxon>
        <taxon>Arthropoda</taxon>
        <taxon>Hexapoda</taxon>
        <taxon>Insecta</taxon>
        <taxon>Pterygota</taxon>
        <taxon>Neoptera</taxon>
        <taxon>Paraneoptera</taxon>
        <taxon>Hemiptera</taxon>
        <taxon>Sternorrhyncha</taxon>
        <taxon>Coccoidea</taxon>
        <taxon>Coccidae</taxon>
        <taxon>Parthenolecanium</taxon>
    </lineage>
</organism>
<evidence type="ECO:0000256" key="1">
    <source>
        <dbReference type="SAM" id="MobiDB-lite"/>
    </source>
</evidence>
<feature type="region of interest" description="Disordered" evidence="1">
    <location>
        <begin position="172"/>
        <end position="210"/>
    </location>
</feature>
<name>A0AAN9T5A7_9HEMI</name>
<protein>
    <submittedName>
        <fullName evidence="2">Uncharacterized protein</fullName>
    </submittedName>
</protein>
<dbReference type="AlphaFoldDB" id="A0AAN9T5A7"/>
<dbReference type="Proteomes" id="UP001367676">
    <property type="component" value="Unassembled WGS sequence"/>
</dbReference>
<keyword evidence="3" id="KW-1185">Reference proteome</keyword>
<comment type="caution">
    <text evidence="2">The sequence shown here is derived from an EMBL/GenBank/DDBJ whole genome shotgun (WGS) entry which is preliminary data.</text>
</comment>
<feature type="compositionally biased region" description="Pro residues" evidence="1">
    <location>
        <begin position="200"/>
        <end position="210"/>
    </location>
</feature>
<proteinExistence type="predicted"/>
<feature type="compositionally biased region" description="Pro residues" evidence="1">
    <location>
        <begin position="67"/>
        <end position="78"/>
    </location>
</feature>
<feature type="region of interest" description="Disordered" evidence="1">
    <location>
        <begin position="65"/>
        <end position="111"/>
    </location>
</feature>
<sequence length="210" mass="23053">MQPPPKSKPSAFRLLVKTSSIHTRASERVIIFRTCARPGVHSSGRKSTTAGSDWWLSVSTRFVPSPRTLPPPPRPTPTPTQSSPLHDPSPSPKVAVDGHPPVQRTTTRTSRRRSLLFNSPLPPVHPLLFPRSLAQSPLAPLALPVPRRRNLSPLAFVLAFCAAFRLYGRQKGRPLGPPATLLRPSPAVRSDSKFHESYLPAPPTEPDNYV</sequence>
<reference evidence="2 3" key="1">
    <citation type="submission" date="2024-03" db="EMBL/GenBank/DDBJ databases">
        <title>Adaptation during the transition from Ophiocordyceps entomopathogen to insect associate is accompanied by gene loss and intensified selection.</title>
        <authorList>
            <person name="Ward C.M."/>
            <person name="Onetto C.A."/>
            <person name="Borneman A.R."/>
        </authorList>
    </citation>
    <scope>NUCLEOTIDE SEQUENCE [LARGE SCALE GENOMIC DNA]</scope>
    <source>
        <strain evidence="2">AWRI1</strain>
        <tissue evidence="2">Single Adult Female</tissue>
    </source>
</reference>
<gene>
    <name evidence="2" type="ORF">V9T40_010630</name>
</gene>
<dbReference type="EMBL" id="JBBCAQ010000037">
    <property type="protein sequence ID" value="KAK7573439.1"/>
    <property type="molecule type" value="Genomic_DNA"/>
</dbReference>
<accession>A0AAN9T5A7</accession>